<keyword evidence="2" id="KW-1185">Reference proteome</keyword>
<name>A0A016QRL2_9DEIO</name>
<gene>
    <name evidence="1" type="ORF">DEIPH_ctg024orf0029</name>
</gene>
<evidence type="ECO:0000313" key="2">
    <source>
        <dbReference type="Proteomes" id="UP000020492"/>
    </source>
</evidence>
<accession>A0A016QRL2</accession>
<dbReference type="Proteomes" id="UP000020492">
    <property type="component" value="Unassembled WGS sequence"/>
</dbReference>
<evidence type="ECO:0008006" key="3">
    <source>
        <dbReference type="Google" id="ProtNLM"/>
    </source>
</evidence>
<evidence type="ECO:0000313" key="1">
    <source>
        <dbReference type="EMBL" id="EYB68419.1"/>
    </source>
</evidence>
<dbReference type="EMBL" id="JHAC01000024">
    <property type="protein sequence ID" value="EYB68419.1"/>
    <property type="molecule type" value="Genomic_DNA"/>
</dbReference>
<organism evidence="1 2">
    <name type="scientific">Deinococcus phoenicis</name>
    <dbReference type="NCBI Taxonomy" id="1476583"/>
    <lineage>
        <taxon>Bacteria</taxon>
        <taxon>Thermotogati</taxon>
        <taxon>Deinococcota</taxon>
        <taxon>Deinococci</taxon>
        <taxon>Deinococcales</taxon>
        <taxon>Deinococcaceae</taxon>
        <taxon>Deinococcus</taxon>
    </lineage>
</organism>
<dbReference type="eggNOG" id="COG4758">
    <property type="taxonomic scope" value="Bacteria"/>
</dbReference>
<protein>
    <recommendedName>
        <fullName evidence="3">Cell wall-active antibiotics response LiaF-like C-terminal domain-containing protein</fullName>
    </recommendedName>
</protein>
<proteinExistence type="predicted"/>
<sequence>MLLTSLASAQSYRAVDVTLTFDSGPMIVALSNHASPILGAQKPKVVNGVAYVGARQDSGFWEVGLSPKLPLALTINQGSGSQDLKVRGLPLTRLNVKMGSGPVMMQLPAASFTAQLRQESGSLDIHVPQNTGVKLVLQQFRSGALTVEGKDIAAGQNLGGTYQTANYDAARYKVTVNLTWGSGAVQVHTPGQ</sequence>
<comment type="caution">
    <text evidence="1">The sequence shown here is derived from an EMBL/GenBank/DDBJ whole genome shotgun (WGS) entry which is preliminary data.</text>
</comment>
<dbReference type="PATRIC" id="fig|1476583.3.peg.1512"/>
<dbReference type="AlphaFoldDB" id="A0A016QRL2"/>
<reference evidence="1 2" key="1">
    <citation type="submission" date="2014-03" db="EMBL/GenBank/DDBJ databases">
        <title>Draft genome sequence of Deinococcus phoenicis 1P10ME.</title>
        <authorList>
            <person name="Stepanov V.G."/>
            <person name="Vaishampayan P."/>
            <person name="Venkateswaran K."/>
            <person name="Fox G.E."/>
        </authorList>
    </citation>
    <scope>NUCLEOTIDE SEQUENCE [LARGE SCALE GENOMIC DNA]</scope>
    <source>
        <strain evidence="1 2">1P10ME</strain>
    </source>
</reference>